<dbReference type="Gene3D" id="1.10.260.40">
    <property type="entry name" value="lambda repressor-like DNA-binding domains"/>
    <property type="match status" value="1"/>
</dbReference>
<dbReference type="Proteomes" id="UP001175271">
    <property type="component" value="Unassembled WGS sequence"/>
</dbReference>
<protein>
    <submittedName>
        <fullName evidence="1">Uncharacterized protein</fullName>
    </submittedName>
</protein>
<name>A0AA39I3Q5_9BILA</name>
<reference evidence="1" key="1">
    <citation type="submission" date="2023-06" db="EMBL/GenBank/DDBJ databases">
        <title>Genomic analysis of the entomopathogenic nematode Steinernema hermaphroditum.</title>
        <authorList>
            <person name="Schwarz E.M."/>
            <person name="Heppert J.K."/>
            <person name="Baniya A."/>
            <person name="Schwartz H.T."/>
            <person name="Tan C.-H."/>
            <person name="Antoshechkin I."/>
            <person name="Sternberg P.W."/>
            <person name="Goodrich-Blair H."/>
            <person name="Dillman A.R."/>
        </authorList>
    </citation>
    <scope>NUCLEOTIDE SEQUENCE</scope>
    <source>
        <strain evidence="1">PS9179</strain>
        <tissue evidence="1">Whole animal</tissue>
    </source>
</reference>
<accession>A0AA39I3Q5</accession>
<evidence type="ECO:0000313" key="1">
    <source>
        <dbReference type="EMBL" id="KAK0417263.1"/>
    </source>
</evidence>
<dbReference type="Gene3D" id="3.90.70.80">
    <property type="match status" value="1"/>
</dbReference>
<gene>
    <name evidence="1" type="ORF">QR680_012913</name>
</gene>
<dbReference type="GO" id="GO:0003677">
    <property type="term" value="F:DNA binding"/>
    <property type="evidence" value="ECO:0007669"/>
    <property type="project" value="InterPro"/>
</dbReference>
<proteinExistence type="predicted"/>
<dbReference type="AlphaFoldDB" id="A0AA39I3Q5"/>
<dbReference type="InterPro" id="IPR010982">
    <property type="entry name" value="Lambda_DNA-bd_dom_sf"/>
</dbReference>
<keyword evidence="2" id="KW-1185">Reference proteome</keyword>
<dbReference type="EMBL" id="JAUCMV010000002">
    <property type="protein sequence ID" value="KAK0417263.1"/>
    <property type="molecule type" value="Genomic_DNA"/>
</dbReference>
<sequence>MHLARQANEWTQKDLATRVNEKPPVVTEYENEADNGSELYGGMEPGEYDSILESLGGANPIIFGATKNEKDSYRRKLKSFCAENGKLFYMVKDSRCEVVRKGELVTGQKMTWPQDVQTYREGNQDFRFDDGDITLFEAEEEALHNQRIKKLEELTDVRKKARENILVEQSKYKARYDLLHNPYEIMNSAYESAQSYLTRKRMAMPNSWMGTVELQAAAELFDIQWRPYK</sequence>
<evidence type="ECO:0000313" key="2">
    <source>
        <dbReference type="Proteomes" id="UP001175271"/>
    </source>
</evidence>
<comment type="caution">
    <text evidence="1">The sequence shown here is derived from an EMBL/GenBank/DDBJ whole genome shotgun (WGS) entry which is preliminary data.</text>
</comment>
<dbReference type="GO" id="GO:0005634">
    <property type="term" value="C:nucleus"/>
    <property type="evidence" value="ECO:0007669"/>
    <property type="project" value="UniProtKB-ARBA"/>
</dbReference>
<organism evidence="1 2">
    <name type="scientific">Steinernema hermaphroditum</name>
    <dbReference type="NCBI Taxonomy" id="289476"/>
    <lineage>
        <taxon>Eukaryota</taxon>
        <taxon>Metazoa</taxon>
        <taxon>Ecdysozoa</taxon>
        <taxon>Nematoda</taxon>
        <taxon>Chromadorea</taxon>
        <taxon>Rhabditida</taxon>
        <taxon>Tylenchina</taxon>
        <taxon>Panagrolaimomorpha</taxon>
        <taxon>Strongyloidoidea</taxon>
        <taxon>Steinernematidae</taxon>
        <taxon>Steinernema</taxon>
    </lineage>
</organism>